<dbReference type="InterPro" id="IPR024775">
    <property type="entry name" value="DinB-like"/>
</dbReference>
<name>A0A081P1G6_9BACL</name>
<dbReference type="AlphaFoldDB" id="A0A081P1G6"/>
<organism evidence="2 3">
    <name type="scientific">Paenibacillus tyrfis</name>
    <dbReference type="NCBI Taxonomy" id="1501230"/>
    <lineage>
        <taxon>Bacteria</taxon>
        <taxon>Bacillati</taxon>
        <taxon>Bacillota</taxon>
        <taxon>Bacilli</taxon>
        <taxon>Bacillales</taxon>
        <taxon>Paenibacillaceae</taxon>
        <taxon>Paenibacillus</taxon>
    </lineage>
</organism>
<accession>A0A081P1G6</accession>
<proteinExistence type="predicted"/>
<dbReference type="EMBL" id="JNVM01000016">
    <property type="protein sequence ID" value="KEQ24539.1"/>
    <property type="molecule type" value="Genomic_DNA"/>
</dbReference>
<dbReference type="RefSeq" id="WP_036685914.1">
    <property type="nucleotide sequence ID" value="NZ_FYEP01000011.1"/>
</dbReference>
<dbReference type="Proteomes" id="UP000028123">
    <property type="component" value="Unassembled WGS sequence"/>
</dbReference>
<reference evidence="2 3" key="1">
    <citation type="submission" date="2014-06" db="EMBL/GenBank/DDBJ databases">
        <title>Draft genome sequence of Paenibacillus sp. MSt1.</title>
        <authorList>
            <person name="Aw Y.K."/>
            <person name="Ong K.S."/>
            <person name="Gan H.M."/>
            <person name="Lee S.M."/>
        </authorList>
    </citation>
    <scope>NUCLEOTIDE SEQUENCE [LARGE SCALE GENOMIC DNA]</scope>
    <source>
        <strain evidence="2 3">MSt1</strain>
    </source>
</reference>
<dbReference type="eggNOG" id="COG2318">
    <property type="taxonomic scope" value="Bacteria"/>
</dbReference>
<dbReference type="OrthoDB" id="9798830at2"/>
<keyword evidence="3" id="KW-1185">Reference proteome</keyword>
<evidence type="ECO:0000313" key="2">
    <source>
        <dbReference type="EMBL" id="KEQ24539.1"/>
    </source>
</evidence>
<feature type="domain" description="DinB-like" evidence="1">
    <location>
        <begin position="24"/>
        <end position="146"/>
    </location>
</feature>
<dbReference type="Pfam" id="PF12867">
    <property type="entry name" value="DinB_2"/>
    <property type="match status" value="1"/>
</dbReference>
<evidence type="ECO:0000259" key="1">
    <source>
        <dbReference type="Pfam" id="PF12867"/>
    </source>
</evidence>
<sequence>MNKKELLLHEWDICYDKEDWFPPLREALEGLTEAEADWRPEGAAANTIRENVRHLTFYKERLLKWLSGEDPHYPDGLTNDDTFAAYGEREATWEEEAARLEHVHKAVRTALAELSEDDLERQLPRNTITLSVTSLVVHDAYHIGQIVQIRKLQGSWPARRFFD</sequence>
<evidence type="ECO:0000313" key="3">
    <source>
        <dbReference type="Proteomes" id="UP000028123"/>
    </source>
</evidence>
<dbReference type="SUPFAM" id="SSF109854">
    <property type="entry name" value="DinB/YfiT-like putative metalloenzymes"/>
    <property type="match status" value="1"/>
</dbReference>
<comment type="caution">
    <text evidence="2">The sequence shown here is derived from an EMBL/GenBank/DDBJ whole genome shotgun (WGS) entry which is preliminary data.</text>
</comment>
<protein>
    <recommendedName>
        <fullName evidence="1">DinB-like domain-containing protein</fullName>
    </recommendedName>
</protein>
<gene>
    <name evidence="2" type="ORF">ET33_09710</name>
</gene>
<dbReference type="Gene3D" id="1.20.120.450">
    <property type="entry name" value="dinb family like domain"/>
    <property type="match status" value="1"/>
</dbReference>
<dbReference type="InterPro" id="IPR034660">
    <property type="entry name" value="DinB/YfiT-like"/>
</dbReference>